<organism evidence="1 2">
    <name type="scientific">Thiothrix winogradskyi</name>
    <dbReference type="NCBI Taxonomy" id="96472"/>
    <lineage>
        <taxon>Bacteria</taxon>
        <taxon>Pseudomonadati</taxon>
        <taxon>Pseudomonadota</taxon>
        <taxon>Gammaproteobacteria</taxon>
        <taxon>Thiotrichales</taxon>
        <taxon>Thiotrichaceae</taxon>
        <taxon>Thiothrix</taxon>
    </lineage>
</organism>
<keyword evidence="2" id="KW-1185">Reference proteome</keyword>
<name>A0ABY3SZF0_9GAMM</name>
<dbReference type="Proteomes" id="UP001054801">
    <property type="component" value="Chromosome"/>
</dbReference>
<dbReference type="EMBL" id="CP091244">
    <property type="protein sequence ID" value="UJS24937.1"/>
    <property type="molecule type" value="Genomic_DNA"/>
</dbReference>
<evidence type="ECO:0000313" key="1">
    <source>
        <dbReference type="EMBL" id="UJS24937.1"/>
    </source>
</evidence>
<dbReference type="RefSeq" id="WP_236499655.1">
    <property type="nucleotide sequence ID" value="NZ_CP091244.1"/>
</dbReference>
<accession>A0ABY3SZF0</accession>
<dbReference type="Pfam" id="PF13557">
    <property type="entry name" value="Phenol_MetA_deg"/>
    <property type="match status" value="1"/>
</dbReference>
<sequence length="316" mass="33740">MPHELNNGSVMFSLKVLLQCCIFLAVVFSNVQVLADEGDSALTTIGKKDENTKSHLLFLRESEVLLKPKDMYFSLGFNYSTDEKQINLRKSKDRSFSIPLSIGYGVTQDTEVNASIALIQNKSETATINSVVSNNGSGIGNATIGAMRKLKAESNTSPSITASANLSFPLDKKSNSSDASKLAVGSNFRTAAVGLGISKSIDPAVVFLNVGYNHILADDQDGIRTQPGKALTYSIGSGLAVNRSISMSGRISGQYQTETQYNGKALNGSSSEPISLGGTVDYRLDDKTRLETSFDVGLTNDASDVGMGLTLIRNVQ</sequence>
<gene>
    <name evidence="1" type="ORF">L2Y54_02565</name>
</gene>
<reference evidence="1" key="1">
    <citation type="journal article" date="2022" name="Microorganisms">
        <title>Two New Species of Filamentous Sulfur Bacteria of the Genus Thiothrix, Thiothrix winogradskyi sp. nov. and 'Candidatus Thiothrix sulfatifontis' sp. nov.</title>
        <authorList>
            <person name="Ravin N.V."/>
            <person name="Rossetti S."/>
            <person name="Beletsky A.V."/>
            <person name="Kadnikov V.V."/>
            <person name="Rudenko T.S."/>
            <person name="Smolyakov D.D."/>
            <person name="Moskvitina M.I."/>
            <person name="Gureeva M.V."/>
            <person name="Mardanov A.V."/>
            <person name="Grabovich M.Y."/>
        </authorList>
    </citation>
    <scope>NUCLEOTIDE SEQUENCE</scope>
    <source>
        <strain evidence="1">CT3</strain>
    </source>
</reference>
<evidence type="ECO:0000313" key="2">
    <source>
        <dbReference type="Proteomes" id="UP001054801"/>
    </source>
</evidence>
<dbReference type="InterPro" id="IPR025737">
    <property type="entry name" value="FApF"/>
</dbReference>
<proteinExistence type="predicted"/>
<protein>
    <submittedName>
        <fullName evidence="1">Transporter</fullName>
    </submittedName>
</protein>